<dbReference type="InterPro" id="IPR003340">
    <property type="entry name" value="B3_DNA-bd"/>
</dbReference>
<reference evidence="6" key="1">
    <citation type="submission" date="2025-08" db="UniProtKB">
        <authorList>
            <consortium name="RefSeq"/>
        </authorList>
    </citation>
    <scope>IDENTIFICATION</scope>
</reference>
<dbReference type="GO" id="GO:0003700">
    <property type="term" value="F:DNA-binding transcription factor activity"/>
    <property type="evidence" value="ECO:0007669"/>
    <property type="project" value="InterPro"/>
</dbReference>
<evidence type="ECO:0000313" key="6">
    <source>
        <dbReference type="RefSeq" id="XP_016492286.1"/>
    </source>
</evidence>
<evidence type="ECO:0000256" key="4">
    <source>
        <dbReference type="ARBA" id="ARBA00023163"/>
    </source>
</evidence>
<dbReference type="STRING" id="4097.A0A1S4BTT3"/>
<evidence type="ECO:0000256" key="5">
    <source>
        <dbReference type="ARBA" id="ARBA00023242"/>
    </source>
</evidence>
<proteinExistence type="predicted"/>
<dbReference type="CDD" id="cd10017">
    <property type="entry name" value="B3_DNA"/>
    <property type="match status" value="1"/>
</dbReference>
<evidence type="ECO:0000256" key="1">
    <source>
        <dbReference type="ARBA" id="ARBA00004123"/>
    </source>
</evidence>
<dbReference type="GO" id="GO:0003677">
    <property type="term" value="F:DNA binding"/>
    <property type="evidence" value="ECO:0007669"/>
    <property type="project" value="UniProtKB-KW"/>
</dbReference>
<keyword evidence="4" id="KW-0804">Transcription</keyword>
<accession>A0A1S4BTT3</accession>
<organism evidence="6">
    <name type="scientific">Nicotiana tabacum</name>
    <name type="common">Common tobacco</name>
    <dbReference type="NCBI Taxonomy" id="4097"/>
    <lineage>
        <taxon>Eukaryota</taxon>
        <taxon>Viridiplantae</taxon>
        <taxon>Streptophyta</taxon>
        <taxon>Embryophyta</taxon>
        <taxon>Tracheophyta</taxon>
        <taxon>Spermatophyta</taxon>
        <taxon>Magnoliopsida</taxon>
        <taxon>eudicotyledons</taxon>
        <taxon>Gunneridae</taxon>
        <taxon>Pentapetalae</taxon>
        <taxon>asterids</taxon>
        <taxon>lamiids</taxon>
        <taxon>Solanales</taxon>
        <taxon>Solanaceae</taxon>
        <taxon>Nicotianoideae</taxon>
        <taxon>Nicotianeae</taxon>
        <taxon>Nicotiana</taxon>
    </lineage>
</organism>
<dbReference type="PANTHER" id="PTHR31140">
    <property type="entry name" value="B3 DOMAIN-CONTAINING TRANSCRIPTION FACTOR ABI3"/>
    <property type="match status" value="1"/>
</dbReference>
<dbReference type="SMR" id="A0A1S4BTT3"/>
<keyword evidence="3" id="KW-0238">DNA-binding</keyword>
<evidence type="ECO:0000256" key="3">
    <source>
        <dbReference type="ARBA" id="ARBA00023125"/>
    </source>
</evidence>
<dbReference type="PaxDb" id="4097-A0A1S4BTT3"/>
<comment type="subcellular location">
    <subcellularLocation>
        <location evidence="1">Nucleus</location>
    </subcellularLocation>
</comment>
<keyword evidence="5" id="KW-0539">Nucleus</keyword>
<sequence length="158" mass="18053">MAMTEAYGVVADGNAALVANTMNGVFEATTPTLNLNAQPHQTTKRSRSQRRRRSSINFASLLDFPSFLPHVPPPPPMPVARALEPTGFRFLFDKQLQNSDVSSLRRIVVPKKAAERYLPTLEIKEGFPITMDDMDGIHVWSFRYRSEVFFFFFFFKFT</sequence>
<keyword evidence="2" id="KW-0805">Transcription regulation</keyword>
<dbReference type="SUPFAM" id="SSF101936">
    <property type="entry name" value="DNA-binding pseudobarrel domain"/>
    <property type="match status" value="1"/>
</dbReference>
<name>A0A1S4BTT3_TOBAC</name>
<dbReference type="InterPro" id="IPR044800">
    <property type="entry name" value="LEC2-like"/>
</dbReference>
<dbReference type="Gene3D" id="2.40.330.10">
    <property type="entry name" value="DNA-binding pseudobarrel domain"/>
    <property type="match status" value="1"/>
</dbReference>
<dbReference type="InterPro" id="IPR015300">
    <property type="entry name" value="DNA-bd_pseudobarrel_sf"/>
</dbReference>
<protein>
    <submittedName>
        <fullName evidence="6">B3 domain-containing transcription factor FUS3-like</fullName>
    </submittedName>
</protein>
<dbReference type="KEGG" id="nta:107811802"/>
<evidence type="ECO:0000256" key="2">
    <source>
        <dbReference type="ARBA" id="ARBA00023015"/>
    </source>
</evidence>
<gene>
    <name evidence="6" type="primary">LOC107811802</name>
</gene>
<dbReference type="GO" id="GO:0005634">
    <property type="term" value="C:nucleus"/>
    <property type="evidence" value="ECO:0007669"/>
    <property type="project" value="UniProtKB-SubCell"/>
</dbReference>
<dbReference type="OrthoDB" id="757982at2759"/>
<dbReference type="RefSeq" id="XP_016492286.1">
    <property type="nucleotide sequence ID" value="XM_016636800.1"/>
</dbReference>
<dbReference type="PANTHER" id="PTHR31140:SF73">
    <property type="entry name" value="B3 DOMAIN-CONTAINING TRANSCRIPTION FACTOR FUS3"/>
    <property type="match status" value="1"/>
</dbReference>
<dbReference type="AlphaFoldDB" id="A0A1S4BTT3"/>